<feature type="compositionally biased region" description="Basic and acidic residues" evidence="1">
    <location>
        <begin position="148"/>
        <end position="158"/>
    </location>
</feature>
<evidence type="ECO:0008006" key="5">
    <source>
        <dbReference type="Google" id="ProtNLM"/>
    </source>
</evidence>
<accession>A0A7M5ULD5</accession>
<protein>
    <recommendedName>
        <fullName evidence="5">Cnidarian restricted protein</fullName>
    </recommendedName>
</protein>
<organism evidence="3 4">
    <name type="scientific">Clytia hemisphaerica</name>
    <dbReference type="NCBI Taxonomy" id="252671"/>
    <lineage>
        <taxon>Eukaryota</taxon>
        <taxon>Metazoa</taxon>
        <taxon>Cnidaria</taxon>
        <taxon>Hydrozoa</taxon>
        <taxon>Hydroidolina</taxon>
        <taxon>Leptothecata</taxon>
        <taxon>Obeliida</taxon>
        <taxon>Clytiidae</taxon>
        <taxon>Clytia</taxon>
    </lineage>
</organism>
<evidence type="ECO:0000256" key="1">
    <source>
        <dbReference type="SAM" id="MobiDB-lite"/>
    </source>
</evidence>
<feature type="region of interest" description="Disordered" evidence="1">
    <location>
        <begin position="97"/>
        <end position="170"/>
    </location>
</feature>
<keyword evidence="2" id="KW-0732">Signal</keyword>
<feature type="chain" id="PRO_5029724091" description="Cnidarian restricted protein" evidence="2">
    <location>
        <begin position="28"/>
        <end position="214"/>
    </location>
</feature>
<evidence type="ECO:0000313" key="3">
    <source>
        <dbReference type="EnsemblMetazoa" id="CLYHEMP001198.1"/>
    </source>
</evidence>
<evidence type="ECO:0000313" key="4">
    <source>
        <dbReference type="Proteomes" id="UP000594262"/>
    </source>
</evidence>
<evidence type="ECO:0000256" key="2">
    <source>
        <dbReference type="SAM" id="SignalP"/>
    </source>
</evidence>
<reference evidence="3" key="1">
    <citation type="submission" date="2021-01" db="UniProtKB">
        <authorList>
            <consortium name="EnsemblMetazoa"/>
        </authorList>
    </citation>
    <scope>IDENTIFICATION</scope>
</reference>
<sequence>MLLSKCIQYVIFLIGLSILHQNCFVETAPISNIASTKRTIAQNISEIRELQFQNFFKNLPEESFEQTEHDMEEIYQIEQKIFDDFPFLLDNKQESLMARTDDSSNPSAENKTREITETNNNKSTENKTKEIINNPRKNTGNDFVSIKTENETREPEHNSRKRRSAPQRYETQARSRYRLRLLRYYQELYCKRRCAWRRLWFLATHGVEPSACSC</sequence>
<keyword evidence="4" id="KW-1185">Reference proteome</keyword>
<dbReference type="Proteomes" id="UP000594262">
    <property type="component" value="Unplaced"/>
</dbReference>
<name>A0A7M5ULD5_9CNID</name>
<dbReference type="AlphaFoldDB" id="A0A7M5ULD5"/>
<feature type="signal peptide" evidence="2">
    <location>
        <begin position="1"/>
        <end position="27"/>
    </location>
</feature>
<dbReference type="EnsemblMetazoa" id="CLYHEMT001198.1">
    <property type="protein sequence ID" value="CLYHEMP001198.1"/>
    <property type="gene ID" value="CLYHEMG001198"/>
</dbReference>
<proteinExistence type="predicted"/>